<evidence type="ECO:0000256" key="1">
    <source>
        <dbReference type="SAM" id="MobiDB-lite"/>
    </source>
</evidence>
<dbReference type="OrthoDB" id="2322499at2759"/>
<dbReference type="EMBL" id="KN834766">
    <property type="protein sequence ID" value="KIK62817.1"/>
    <property type="molecule type" value="Genomic_DNA"/>
</dbReference>
<dbReference type="PROSITE" id="PS50181">
    <property type="entry name" value="FBOX"/>
    <property type="match status" value="1"/>
</dbReference>
<gene>
    <name evidence="3" type="ORF">GYMLUDRAFT_41699</name>
</gene>
<feature type="compositionally biased region" description="Basic residues" evidence="1">
    <location>
        <begin position="30"/>
        <end position="40"/>
    </location>
</feature>
<name>A0A0D0CTN3_9AGAR</name>
<feature type="region of interest" description="Disordered" evidence="1">
    <location>
        <begin position="1"/>
        <end position="41"/>
    </location>
</feature>
<dbReference type="SUPFAM" id="SSF81383">
    <property type="entry name" value="F-box domain"/>
    <property type="match status" value="1"/>
</dbReference>
<dbReference type="HOGENOM" id="CLU_010790_2_2_1"/>
<feature type="compositionally biased region" description="Basic and acidic residues" evidence="1">
    <location>
        <begin position="1"/>
        <end position="12"/>
    </location>
</feature>
<sequence length="643" mass="76171">MEQRSPDVDHPSIAHRKRSRDEEGGEKNIQKRANKKRKMPKMPAEFRRVRGKYGLLERLAKDVPLELMFEVFSYLDAGDLLNLARTNRDLRGFLTSKSSQFIWRRARANLENLPPIPKDLNELQYADLLFGVHCHICGRKGHCEPTFWSFRMRCCKVCALTFPHFYSLKRTQPEAYRNENVFPREFISGIRSGPACHIGHATMTERLREEFDALRSDKERRTWIQHKREEQEAIQEHAKLCKRWHDTMLIERNQQLRKERRAAILQKLEEAGWREEAEIIIKSQQSHLFLQHESVNQNKVLTDQAWRRIKPNLIRFLWEHRERRLTEEKERLIRMRYSRLRMVYSQNSFCIDAQEPLPALGDIMNLKFFEDLIWGIPPEDELTEDFFKLKLSEFLPRFLEQWRHSRIQEMVNVMQKVVPSATASDLHLATSTFVCTVCSRPGPLVFPEMFYHYCCRNGRHEDARMANFCGEGQDSPWRCCLEFSKEKSITVKKFVEACGLDPKTATTQDLYSSNPLVECLDCNVKGVQWNHGRLFMRWPEPLWHQARYPDHKLVANSFGEDTSAVLDAEPRDICRYVIRCARCPELFDSNRVAIIQSHLKQSHQIDLDRGTKHTLESLQEHWHWNYSMPEQLPDPNFTFRFRN</sequence>
<evidence type="ECO:0000259" key="2">
    <source>
        <dbReference type="PROSITE" id="PS50181"/>
    </source>
</evidence>
<accession>A0A0D0CTN3</accession>
<organism evidence="3 4">
    <name type="scientific">Collybiopsis luxurians FD-317 M1</name>
    <dbReference type="NCBI Taxonomy" id="944289"/>
    <lineage>
        <taxon>Eukaryota</taxon>
        <taxon>Fungi</taxon>
        <taxon>Dikarya</taxon>
        <taxon>Basidiomycota</taxon>
        <taxon>Agaricomycotina</taxon>
        <taxon>Agaricomycetes</taxon>
        <taxon>Agaricomycetidae</taxon>
        <taxon>Agaricales</taxon>
        <taxon>Marasmiineae</taxon>
        <taxon>Omphalotaceae</taxon>
        <taxon>Collybiopsis</taxon>
        <taxon>Collybiopsis luxurians</taxon>
    </lineage>
</organism>
<feature type="domain" description="F-box" evidence="2">
    <location>
        <begin position="57"/>
        <end position="106"/>
    </location>
</feature>
<dbReference type="SMART" id="SM00256">
    <property type="entry name" value="FBOX"/>
    <property type="match status" value="1"/>
</dbReference>
<dbReference type="Proteomes" id="UP000053593">
    <property type="component" value="Unassembled WGS sequence"/>
</dbReference>
<dbReference type="AlphaFoldDB" id="A0A0D0CTN3"/>
<keyword evidence="4" id="KW-1185">Reference proteome</keyword>
<protein>
    <recommendedName>
        <fullName evidence="2">F-box domain-containing protein</fullName>
    </recommendedName>
</protein>
<evidence type="ECO:0000313" key="3">
    <source>
        <dbReference type="EMBL" id="KIK62817.1"/>
    </source>
</evidence>
<dbReference type="InterPro" id="IPR036047">
    <property type="entry name" value="F-box-like_dom_sf"/>
</dbReference>
<proteinExistence type="predicted"/>
<dbReference type="Pfam" id="PF12937">
    <property type="entry name" value="F-box-like"/>
    <property type="match status" value="1"/>
</dbReference>
<evidence type="ECO:0000313" key="4">
    <source>
        <dbReference type="Proteomes" id="UP000053593"/>
    </source>
</evidence>
<feature type="compositionally biased region" description="Basic and acidic residues" evidence="1">
    <location>
        <begin position="19"/>
        <end position="29"/>
    </location>
</feature>
<dbReference type="InterPro" id="IPR001810">
    <property type="entry name" value="F-box_dom"/>
</dbReference>
<reference evidence="3 4" key="1">
    <citation type="submission" date="2014-04" db="EMBL/GenBank/DDBJ databases">
        <title>Evolutionary Origins and Diversification of the Mycorrhizal Mutualists.</title>
        <authorList>
            <consortium name="DOE Joint Genome Institute"/>
            <consortium name="Mycorrhizal Genomics Consortium"/>
            <person name="Kohler A."/>
            <person name="Kuo A."/>
            <person name="Nagy L.G."/>
            <person name="Floudas D."/>
            <person name="Copeland A."/>
            <person name="Barry K.W."/>
            <person name="Cichocki N."/>
            <person name="Veneault-Fourrey C."/>
            <person name="LaButti K."/>
            <person name="Lindquist E.A."/>
            <person name="Lipzen A."/>
            <person name="Lundell T."/>
            <person name="Morin E."/>
            <person name="Murat C."/>
            <person name="Riley R."/>
            <person name="Ohm R."/>
            <person name="Sun H."/>
            <person name="Tunlid A."/>
            <person name="Henrissat B."/>
            <person name="Grigoriev I.V."/>
            <person name="Hibbett D.S."/>
            <person name="Martin F."/>
        </authorList>
    </citation>
    <scope>NUCLEOTIDE SEQUENCE [LARGE SCALE GENOMIC DNA]</scope>
    <source>
        <strain evidence="3 4">FD-317 M1</strain>
    </source>
</reference>